<organism evidence="2 3">
    <name type="scientific">Faecalibaculum rodentium</name>
    <dbReference type="NCBI Taxonomy" id="1702221"/>
    <lineage>
        <taxon>Bacteria</taxon>
        <taxon>Bacillati</taxon>
        <taxon>Bacillota</taxon>
        <taxon>Erysipelotrichia</taxon>
        <taxon>Erysipelotrichales</taxon>
        <taxon>Erysipelotrichaceae</taxon>
        <taxon>Faecalibaculum</taxon>
    </lineage>
</organism>
<feature type="region of interest" description="Disordered" evidence="1">
    <location>
        <begin position="29"/>
        <end position="57"/>
    </location>
</feature>
<dbReference type="AlphaFoldDB" id="A0A1Q9YIE0"/>
<protein>
    <recommendedName>
        <fullName evidence="4">rRNA biogenesis protein rrp5</fullName>
    </recommendedName>
</protein>
<evidence type="ECO:0000313" key="3">
    <source>
        <dbReference type="Proteomes" id="UP000186758"/>
    </source>
</evidence>
<feature type="compositionally biased region" description="Basic and acidic residues" evidence="1">
    <location>
        <begin position="41"/>
        <end position="57"/>
    </location>
</feature>
<evidence type="ECO:0000256" key="1">
    <source>
        <dbReference type="SAM" id="MobiDB-lite"/>
    </source>
</evidence>
<evidence type="ECO:0008006" key="4">
    <source>
        <dbReference type="Google" id="ProtNLM"/>
    </source>
</evidence>
<reference evidence="2 3" key="1">
    <citation type="submission" date="2016-11" db="EMBL/GenBank/DDBJ databases">
        <title>Description of two novel members of the family Erysipelotrichaceae: Ileibacterium lipovorans gen. nov., sp. nov. and Dubosiella newyorkensis, gen. nov., sp. nov.</title>
        <authorList>
            <person name="Cox L.M."/>
            <person name="Sohn J."/>
            <person name="Tyrrell K.L."/>
            <person name="Citron D.M."/>
            <person name="Lawson P.A."/>
            <person name="Patel N.B."/>
            <person name="Iizumi T."/>
            <person name="Perez-Perez G.I."/>
            <person name="Goldstein E.J."/>
            <person name="Blaser M.J."/>
        </authorList>
    </citation>
    <scope>NUCLEOTIDE SEQUENCE [LARGE SCALE GENOMIC DNA]</scope>
    <source>
        <strain evidence="2 3">NYU-BL-K8</strain>
    </source>
</reference>
<proteinExistence type="predicted"/>
<sequence>MCEVNVNTENLKSVIADLESLTNHLKAMLQEPPESKTAQKKNPDSKKTKAEKKNCSPEEVRAILAEKSRAGLTAKVKELIAKYGADKLSDVDPKYYADLTKEAGELANG</sequence>
<dbReference type="RefSeq" id="WP_075885853.1">
    <property type="nucleotide sequence ID" value="NZ_MPJZ01000088.1"/>
</dbReference>
<comment type="caution">
    <text evidence="2">The sequence shown here is derived from an EMBL/GenBank/DDBJ whole genome shotgun (WGS) entry which is preliminary data.</text>
</comment>
<accession>A0A1Q9YIE0</accession>
<evidence type="ECO:0000313" key="2">
    <source>
        <dbReference type="EMBL" id="OLU44037.1"/>
    </source>
</evidence>
<dbReference type="EMBL" id="MPJZ01000088">
    <property type="protein sequence ID" value="OLU44037.1"/>
    <property type="molecule type" value="Genomic_DNA"/>
</dbReference>
<dbReference type="Proteomes" id="UP000186758">
    <property type="component" value="Unassembled WGS sequence"/>
</dbReference>
<gene>
    <name evidence="2" type="ORF">BO223_09615</name>
</gene>
<name>A0A1Q9YIE0_9FIRM</name>